<sequence length="151" mass="16885">MRVILLKDVAKLGRKGDTKDVSDGYARNFLILQNLASPATPENIKKAEEELKNKKVQKEHEYEGLHALRSALAERGITIKKKSDAKGNLYAAISGEEIIEALKKLDFPVPKNLKAKMIIFDSPIKTIGPHEAKIILEKEEIKLQILCEPNS</sequence>
<dbReference type="InterPro" id="IPR009027">
    <property type="entry name" value="Ribosomal_bL9/RNase_H1_N"/>
</dbReference>
<protein>
    <recommendedName>
        <fullName evidence="6 7">Large ribosomal subunit protein bL9</fullName>
    </recommendedName>
</protein>
<keyword evidence="5 7" id="KW-0687">Ribonucleoprotein</keyword>
<dbReference type="GO" id="GO:1990904">
    <property type="term" value="C:ribonucleoprotein complex"/>
    <property type="evidence" value="ECO:0007669"/>
    <property type="project" value="UniProtKB-KW"/>
</dbReference>
<dbReference type="InterPro" id="IPR020070">
    <property type="entry name" value="Ribosomal_bL9_N"/>
</dbReference>
<evidence type="ECO:0000256" key="3">
    <source>
        <dbReference type="ARBA" id="ARBA00022884"/>
    </source>
</evidence>
<feature type="domain" description="Ribosomal protein L9" evidence="8">
    <location>
        <begin position="13"/>
        <end position="40"/>
    </location>
</feature>
<dbReference type="AlphaFoldDB" id="A0A0G1L2I6"/>
<dbReference type="InterPro" id="IPR000244">
    <property type="entry name" value="Ribosomal_bL9"/>
</dbReference>
<dbReference type="NCBIfam" id="TIGR00158">
    <property type="entry name" value="L9"/>
    <property type="match status" value="1"/>
</dbReference>
<proteinExistence type="inferred from homology"/>
<comment type="caution">
    <text evidence="9">The sequence shown here is derived from an EMBL/GenBank/DDBJ whole genome shotgun (WGS) entry which is preliminary data.</text>
</comment>
<dbReference type="GO" id="GO:0005840">
    <property type="term" value="C:ribosome"/>
    <property type="evidence" value="ECO:0007669"/>
    <property type="project" value="UniProtKB-KW"/>
</dbReference>
<evidence type="ECO:0000256" key="5">
    <source>
        <dbReference type="ARBA" id="ARBA00023274"/>
    </source>
</evidence>
<dbReference type="GO" id="GO:0006412">
    <property type="term" value="P:translation"/>
    <property type="evidence" value="ECO:0007669"/>
    <property type="project" value="UniProtKB-UniRule"/>
</dbReference>
<comment type="similarity">
    <text evidence="1 7">Belongs to the bacterial ribosomal protein bL9 family.</text>
</comment>
<dbReference type="Pfam" id="PF03948">
    <property type="entry name" value="Ribosomal_L9_C"/>
    <property type="match status" value="1"/>
</dbReference>
<evidence type="ECO:0000256" key="7">
    <source>
        <dbReference type="HAMAP-Rule" id="MF_00503"/>
    </source>
</evidence>
<name>A0A0G1L2I6_9BACT</name>
<evidence type="ECO:0000259" key="8">
    <source>
        <dbReference type="PROSITE" id="PS00651"/>
    </source>
</evidence>
<gene>
    <name evidence="7" type="primary">rplI</name>
    <name evidence="9" type="ORF">UW55_C0009G0043</name>
</gene>
<evidence type="ECO:0000313" key="9">
    <source>
        <dbReference type="EMBL" id="KKT62812.1"/>
    </source>
</evidence>
<dbReference type="InterPro" id="IPR036791">
    <property type="entry name" value="Ribosomal_bL9_C_sf"/>
</dbReference>
<keyword evidence="2 7" id="KW-0699">rRNA-binding</keyword>
<dbReference type="PATRIC" id="fig|1618648.3.peg.646"/>
<dbReference type="InterPro" id="IPR020594">
    <property type="entry name" value="Ribosomal_bL9_bac/chp"/>
</dbReference>
<dbReference type="EMBL" id="LCIT01000009">
    <property type="protein sequence ID" value="KKT62812.1"/>
    <property type="molecule type" value="Genomic_DNA"/>
</dbReference>
<dbReference type="Pfam" id="PF01281">
    <property type="entry name" value="Ribosomal_L9_N"/>
    <property type="match status" value="1"/>
</dbReference>
<dbReference type="PANTHER" id="PTHR21368">
    <property type="entry name" value="50S RIBOSOMAL PROTEIN L9"/>
    <property type="match status" value="1"/>
</dbReference>
<dbReference type="InterPro" id="IPR036935">
    <property type="entry name" value="Ribosomal_bL9_N_sf"/>
</dbReference>
<comment type="function">
    <text evidence="7">Binds to the 23S rRNA.</text>
</comment>
<dbReference type="Proteomes" id="UP000033945">
    <property type="component" value="Unassembled WGS sequence"/>
</dbReference>
<dbReference type="SUPFAM" id="SSF55658">
    <property type="entry name" value="L9 N-domain-like"/>
    <property type="match status" value="1"/>
</dbReference>
<evidence type="ECO:0000256" key="4">
    <source>
        <dbReference type="ARBA" id="ARBA00022980"/>
    </source>
</evidence>
<evidence type="ECO:0000256" key="1">
    <source>
        <dbReference type="ARBA" id="ARBA00010605"/>
    </source>
</evidence>
<keyword evidence="4 7" id="KW-0689">Ribosomal protein</keyword>
<evidence type="ECO:0000256" key="6">
    <source>
        <dbReference type="ARBA" id="ARBA00035292"/>
    </source>
</evidence>
<dbReference type="Gene3D" id="3.10.430.100">
    <property type="entry name" value="Ribosomal protein L9, C-terminal domain"/>
    <property type="match status" value="1"/>
</dbReference>
<reference evidence="9 10" key="1">
    <citation type="journal article" date="2015" name="Nature">
        <title>rRNA introns, odd ribosomes, and small enigmatic genomes across a large radiation of phyla.</title>
        <authorList>
            <person name="Brown C.T."/>
            <person name="Hug L.A."/>
            <person name="Thomas B.C."/>
            <person name="Sharon I."/>
            <person name="Castelle C.J."/>
            <person name="Singh A."/>
            <person name="Wilkins M.J."/>
            <person name="Williams K.H."/>
            <person name="Banfield J.F."/>
        </authorList>
    </citation>
    <scope>NUCLEOTIDE SEQUENCE [LARGE SCALE GENOMIC DNA]</scope>
</reference>
<dbReference type="PROSITE" id="PS00651">
    <property type="entry name" value="RIBOSOMAL_L9"/>
    <property type="match status" value="1"/>
</dbReference>
<dbReference type="HAMAP" id="MF_00503">
    <property type="entry name" value="Ribosomal_bL9"/>
    <property type="match status" value="1"/>
</dbReference>
<dbReference type="GO" id="GO:0019843">
    <property type="term" value="F:rRNA binding"/>
    <property type="evidence" value="ECO:0007669"/>
    <property type="project" value="UniProtKB-UniRule"/>
</dbReference>
<accession>A0A0G1L2I6</accession>
<evidence type="ECO:0000313" key="10">
    <source>
        <dbReference type="Proteomes" id="UP000033945"/>
    </source>
</evidence>
<dbReference type="Gene3D" id="3.40.5.10">
    <property type="entry name" value="Ribosomal protein L9, N-terminal domain"/>
    <property type="match status" value="1"/>
</dbReference>
<dbReference type="GO" id="GO:0003735">
    <property type="term" value="F:structural constituent of ribosome"/>
    <property type="evidence" value="ECO:0007669"/>
    <property type="project" value="InterPro"/>
</dbReference>
<dbReference type="SUPFAM" id="SSF55653">
    <property type="entry name" value="Ribosomal protein L9 C-domain"/>
    <property type="match status" value="1"/>
</dbReference>
<keyword evidence="3 7" id="KW-0694">RNA-binding</keyword>
<organism evidence="9 10">
    <name type="scientific">Candidatus Giovannonibacteria bacterium GW2011_GWA2_44_26</name>
    <dbReference type="NCBI Taxonomy" id="1618648"/>
    <lineage>
        <taxon>Bacteria</taxon>
        <taxon>Candidatus Giovannoniibacteriota</taxon>
    </lineage>
</organism>
<dbReference type="InterPro" id="IPR020069">
    <property type="entry name" value="Ribosomal_bL9_C"/>
</dbReference>
<evidence type="ECO:0000256" key="2">
    <source>
        <dbReference type="ARBA" id="ARBA00022730"/>
    </source>
</evidence>